<reference evidence="1" key="1">
    <citation type="journal article" date="2014" name="Int. J. Syst. Evol. Microbiol.">
        <title>Complete genome sequence of Corynebacterium casei LMG S-19264T (=DSM 44701T), isolated from a smear-ripened cheese.</title>
        <authorList>
            <consortium name="US DOE Joint Genome Institute (JGI-PGF)"/>
            <person name="Walter F."/>
            <person name="Albersmeier A."/>
            <person name="Kalinowski J."/>
            <person name="Ruckert C."/>
        </authorList>
    </citation>
    <scope>NUCLEOTIDE SEQUENCE</scope>
    <source>
        <strain evidence="1">JCM 4391</strain>
    </source>
</reference>
<evidence type="ECO:0008006" key="3">
    <source>
        <dbReference type="Google" id="ProtNLM"/>
    </source>
</evidence>
<gene>
    <name evidence="1" type="ORF">GCM10010274_07550</name>
</gene>
<name>A0A918HT28_9ACTN</name>
<dbReference type="RefSeq" id="WP_189548988.1">
    <property type="nucleotide sequence ID" value="NZ_BMTP01000002.1"/>
</dbReference>
<dbReference type="AlphaFoldDB" id="A0A918HT28"/>
<sequence length="207" mass="22049">MTTEVWYTSYGSNTHTDRLAHYIAGGTPPGGARSCPGCRDRRPPAASVPVELEGALYFATESPVWTGGRAFYDPYAEGRVLARAHRITAGQFADIAAQEMYRAPGPDTALDLTGVLRDGRAVLGGGRYETLVRPGTLDGLPMLTFTAPWRLHDVAWNSPSAGYLRHLAAGLLAAGAWDADTVAAYLASRPGAAGHWTPRAVRDLIVG</sequence>
<dbReference type="Proteomes" id="UP000636661">
    <property type="component" value="Unassembled WGS sequence"/>
</dbReference>
<organism evidence="1 2">
    <name type="scientific">Streptomyces lavendofoliae</name>
    <dbReference type="NCBI Taxonomy" id="67314"/>
    <lineage>
        <taxon>Bacteria</taxon>
        <taxon>Bacillati</taxon>
        <taxon>Actinomycetota</taxon>
        <taxon>Actinomycetes</taxon>
        <taxon>Kitasatosporales</taxon>
        <taxon>Streptomycetaceae</taxon>
        <taxon>Streptomyces</taxon>
    </lineage>
</organism>
<dbReference type="Gene3D" id="3.10.490.10">
    <property type="entry name" value="Gamma-glutamyl cyclotransferase-like"/>
    <property type="match status" value="1"/>
</dbReference>
<accession>A0A918HT28</accession>
<comment type="caution">
    <text evidence="1">The sequence shown here is derived from an EMBL/GenBank/DDBJ whole genome shotgun (WGS) entry which is preliminary data.</text>
</comment>
<keyword evidence="2" id="KW-1185">Reference proteome</keyword>
<evidence type="ECO:0000313" key="1">
    <source>
        <dbReference type="EMBL" id="GGU23610.1"/>
    </source>
</evidence>
<proteinExistence type="predicted"/>
<evidence type="ECO:0000313" key="2">
    <source>
        <dbReference type="Proteomes" id="UP000636661"/>
    </source>
</evidence>
<protein>
    <recommendedName>
        <fullName evidence="3">Histone deacetylase</fullName>
    </recommendedName>
</protein>
<dbReference type="EMBL" id="BMTP01000002">
    <property type="protein sequence ID" value="GGU23610.1"/>
    <property type="molecule type" value="Genomic_DNA"/>
</dbReference>
<reference evidence="1" key="2">
    <citation type="submission" date="2020-09" db="EMBL/GenBank/DDBJ databases">
        <authorList>
            <person name="Sun Q."/>
            <person name="Ohkuma M."/>
        </authorList>
    </citation>
    <scope>NUCLEOTIDE SEQUENCE</scope>
    <source>
        <strain evidence="1">JCM 4391</strain>
    </source>
</reference>